<feature type="domain" description="GYF" evidence="3">
    <location>
        <begin position="79"/>
        <end position="122"/>
    </location>
</feature>
<feature type="compositionally biased region" description="Pro residues" evidence="1">
    <location>
        <begin position="52"/>
        <end position="74"/>
    </location>
</feature>
<feature type="transmembrane region" description="Helical" evidence="2">
    <location>
        <begin position="323"/>
        <end position="342"/>
    </location>
</feature>
<organism evidence="4 5">
    <name type="scientific">Paludibaculum fermentans</name>
    <dbReference type="NCBI Taxonomy" id="1473598"/>
    <lineage>
        <taxon>Bacteria</taxon>
        <taxon>Pseudomonadati</taxon>
        <taxon>Acidobacteriota</taxon>
        <taxon>Terriglobia</taxon>
        <taxon>Bryobacterales</taxon>
        <taxon>Bryobacteraceae</taxon>
        <taxon>Paludibaculum</taxon>
    </lineage>
</organism>
<evidence type="ECO:0000313" key="5">
    <source>
        <dbReference type="Proteomes" id="UP000593892"/>
    </source>
</evidence>
<gene>
    <name evidence="4" type="ORF">IRI77_15685</name>
</gene>
<name>A0A7S7SPN4_PALFE</name>
<reference evidence="4 5" key="1">
    <citation type="submission" date="2020-10" db="EMBL/GenBank/DDBJ databases">
        <title>Complete genome sequence of Paludibaculum fermentans P105T, a facultatively anaerobic acidobacterium capable of dissimilatory Fe(III) reduction.</title>
        <authorList>
            <person name="Dedysh S.N."/>
            <person name="Beletsky A.V."/>
            <person name="Kulichevskaya I.S."/>
            <person name="Mardanov A.V."/>
            <person name="Ravin N.V."/>
        </authorList>
    </citation>
    <scope>NUCLEOTIDE SEQUENCE [LARGE SCALE GENOMIC DNA]</scope>
    <source>
        <strain evidence="4 5">P105</strain>
    </source>
</reference>
<feature type="compositionally biased region" description="Pro residues" evidence="1">
    <location>
        <begin position="128"/>
        <end position="149"/>
    </location>
</feature>
<dbReference type="InterPro" id="IPR025640">
    <property type="entry name" value="GYF_2"/>
</dbReference>
<sequence>MNRYCGTCGTLADAEDRFCPGCGKPIGGAPAPAFAAPPGPPQAPAYSASQRTPPPPPLAMPAAPPPAPPPPPQRPESQWYYAVAGKQQGPVPESVLRVALQTLPADTLVWQPGLPNWKHAGEAGLKAPPAPAFPAPPSPFQPAPTPPGAPAFAAGPSAVGFNAPSAGFNQAPPPPRPAFPPPTGFPAASAPQFGVPAYGAPAPLASAPVSGLVPPSMHWVVLLILTWVTAGLAGLIWFFRQALFVKKIDPSSKAVVLLVVTTLGMFGQVALYIAAMSSMSSSTMATATGLIMILNLVIVICGLVTVFSMRSSIVRHYNSTEPIGLKLSGVMTFFFSILYFQYHFSRIVEWKKTGRLG</sequence>
<keyword evidence="2" id="KW-0472">Membrane</keyword>
<feature type="transmembrane region" description="Helical" evidence="2">
    <location>
        <begin position="287"/>
        <end position="311"/>
    </location>
</feature>
<evidence type="ECO:0000313" key="4">
    <source>
        <dbReference type="EMBL" id="QOY91330.1"/>
    </source>
</evidence>
<dbReference type="Pfam" id="PF14237">
    <property type="entry name" value="GYF_2"/>
    <property type="match status" value="1"/>
</dbReference>
<dbReference type="Proteomes" id="UP000593892">
    <property type="component" value="Chromosome"/>
</dbReference>
<dbReference type="KEGG" id="pfer:IRI77_15685"/>
<dbReference type="EMBL" id="CP063849">
    <property type="protein sequence ID" value="QOY91330.1"/>
    <property type="molecule type" value="Genomic_DNA"/>
</dbReference>
<feature type="transmembrane region" description="Helical" evidence="2">
    <location>
        <begin position="219"/>
        <end position="243"/>
    </location>
</feature>
<keyword evidence="2" id="KW-0812">Transmembrane</keyword>
<feature type="region of interest" description="Disordered" evidence="1">
    <location>
        <begin position="122"/>
        <end position="156"/>
    </location>
</feature>
<evidence type="ECO:0000256" key="2">
    <source>
        <dbReference type="SAM" id="Phobius"/>
    </source>
</evidence>
<dbReference type="RefSeq" id="WP_194452984.1">
    <property type="nucleotide sequence ID" value="NZ_CP063849.1"/>
</dbReference>
<evidence type="ECO:0000259" key="3">
    <source>
        <dbReference type="Pfam" id="PF14237"/>
    </source>
</evidence>
<dbReference type="AlphaFoldDB" id="A0A7S7SPN4"/>
<feature type="transmembrane region" description="Helical" evidence="2">
    <location>
        <begin position="255"/>
        <end position="275"/>
    </location>
</feature>
<keyword evidence="2" id="KW-1133">Transmembrane helix</keyword>
<accession>A0A7S7SPN4</accession>
<evidence type="ECO:0000256" key="1">
    <source>
        <dbReference type="SAM" id="MobiDB-lite"/>
    </source>
</evidence>
<protein>
    <submittedName>
        <fullName evidence="4">DUF4339 domain-containing protein</fullName>
    </submittedName>
</protein>
<feature type="region of interest" description="Disordered" evidence="1">
    <location>
        <begin position="29"/>
        <end position="80"/>
    </location>
</feature>
<keyword evidence="5" id="KW-1185">Reference proteome</keyword>
<proteinExistence type="predicted"/>